<feature type="domain" description="Histidine kinase" evidence="10">
    <location>
        <begin position="146"/>
        <end position="358"/>
    </location>
</feature>
<keyword evidence="8" id="KW-0902">Two-component regulatory system</keyword>
<evidence type="ECO:0000256" key="6">
    <source>
        <dbReference type="ARBA" id="ARBA00022777"/>
    </source>
</evidence>
<reference evidence="12" key="1">
    <citation type="submission" date="2019-03" db="EMBL/GenBank/DDBJ databases">
        <title>Lake Tanganyika Metagenome-Assembled Genomes (MAGs).</title>
        <authorList>
            <person name="Tran P."/>
        </authorList>
    </citation>
    <scope>NUCLEOTIDE SEQUENCE</scope>
    <source>
        <strain evidence="12">M_DeepCast_400m_m2_100</strain>
    </source>
</reference>
<dbReference type="AlphaFoldDB" id="A0A938BMK1"/>
<dbReference type="InterPro" id="IPR005467">
    <property type="entry name" value="His_kinase_dom"/>
</dbReference>
<dbReference type="InterPro" id="IPR013767">
    <property type="entry name" value="PAS_fold"/>
</dbReference>
<gene>
    <name evidence="12" type="ORF">FJY75_09660</name>
</gene>
<dbReference type="CDD" id="cd00082">
    <property type="entry name" value="HisKA"/>
    <property type="match status" value="1"/>
</dbReference>
<dbReference type="EMBL" id="VGIY01000263">
    <property type="protein sequence ID" value="MBM3318104.1"/>
    <property type="molecule type" value="Genomic_DNA"/>
</dbReference>
<dbReference type="InterPro" id="IPR035965">
    <property type="entry name" value="PAS-like_dom_sf"/>
</dbReference>
<dbReference type="PROSITE" id="PS50112">
    <property type="entry name" value="PAS"/>
    <property type="match status" value="1"/>
</dbReference>
<comment type="catalytic activity">
    <reaction evidence="1">
        <text>ATP + protein L-histidine = ADP + protein N-phospho-L-histidine.</text>
        <dbReference type="EC" id="2.7.13.3"/>
    </reaction>
</comment>
<dbReference type="EC" id="2.7.13.3" evidence="2"/>
<evidence type="ECO:0000256" key="5">
    <source>
        <dbReference type="ARBA" id="ARBA00022741"/>
    </source>
</evidence>
<dbReference type="GO" id="GO:0006355">
    <property type="term" value="P:regulation of DNA-templated transcription"/>
    <property type="evidence" value="ECO:0007669"/>
    <property type="project" value="InterPro"/>
</dbReference>
<dbReference type="PANTHER" id="PTHR43065">
    <property type="entry name" value="SENSOR HISTIDINE KINASE"/>
    <property type="match status" value="1"/>
</dbReference>
<keyword evidence="6" id="KW-0418">Kinase</keyword>
<feature type="compositionally biased region" description="Basic and acidic residues" evidence="9">
    <location>
        <begin position="369"/>
        <end position="419"/>
    </location>
</feature>
<dbReference type="Gene3D" id="3.30.450.20">
    <property type="entry name" value="PAS domain"/>
    <property type="match status" value="1"/>
</dbReference>
<dbReference type="InterPro" id="IPR003661">
    <property type="entry name" value="HisK_dim/P_dom"/>
</dbReference>
<dbReference type="PROSITE" id="PS50109">
    <property type="entry name" value="HIS_KIN"/>
    <property type="match status" value="1"/>
</dbReference>
<feature type="region of interest" description="Disordered" evidence="9">
    <location>
        <begin position="357"/>
        <end position="419"/>
    </location>
</feature>
<dbReference type="SMART" id="SM00388">
    <property type="entry name" value="HisKA"/>
    <property type="match status" value="1"/>
</dbReference>
<evidence type="ECO:0000259" key="10">
    <source>
        <dbReference type="PROSITE" id="PS50109"/>
    </source>
</evidence>
<dbReference type="SUPFAM" id="SSF55874">
    <property type="entry name" value="ATPase domain of HSP90 chaperone/DNA topoisomerase II/histidine kinase"/>
    <property type="match status" value="1"/>
</dbReference>
<dbReference type="InterPro" id="IPR036890">
    <property type="entry name" value="HATPase_C_sf"/>
</dbReference>
<name>A0A938BMK1_UNCEI</name>
<dbReference type="Pfam" id="PF02518">
    <property type="entry name" value="HATPase_c"/>
    <property type="match status" value="1"/>
</dbReference>
<evidence type="ECO:0000259" key="11">
    <source>
        <dbReference type="PROSITE" id="PS50112"/>
    </source>
</evidence>
<dbReference type="GO" id="GO:0000155">
    <property type="term" value="F:phosphorelay sensor kinase activity"/>
    <property type="evidence" value="ECO:0007669"/>
    <property type="project" value="InterPro"/>
</dbReference>
<evidence type="ECO:0000256" key="7">
    <source>
        <dbReference type="ARBA" id="ARBA00022840"/>
    </source>
</evidence>
<dbReference type="InterPro" id="IPR003594">
    <property type="entry name" value="HATPase_dom"/>
</dbReference>
<dbReference type="SMART" id="SM00091">
    <property type="entry name" value="PAS"/>
    <property type="match status" value="1"/>
</dbReference>
<evidence type="ECO:0000256" key="8">
    <source>
        <dbReference type="ARBA" id="ARBA00023012"/>
    </source>
</evidence>
<keyword evidence="5" id="KW-0547">Nucleotide-binding</keyword>
<dbReference type="InterPro" id="IPR036097">
    <property type="entry name" value="HisK_dim/P_sf"/>
</dbReference>
<evidence type="ECO:0000256" key="9">
    <source>
        <dbReference type="SAM" id="MobiDB-lite"/>
    </source>
</evidence>
<dbReference type="CDD" id="cd00075">
    <property type="entry name" value="HATPase"/>
    <property type="match status" value="1"/>
</dbReference>
<keyword evidence="4" id="KW-0808">Transferase</keyword>
<sequence>MTRAALSKRLEPELAHQCLQAFDAGLFVVDPDGEVVFLNPRAEELLELRAEEALGRSASELLGLPSDGPFGPGGEIWRACRLPPTQILGQRGDKELTLECHMVPVGAEARPGAGLLIFEDASESQEERAFQRNIDRFSSIGNLSAIMAHEIRNPLTGIRTTIQYVETKLPGDSPLRQDLDEAIKELDRIEQFTTDLLQFARPKITALEEGNINDVVERVLGHVALRCEERAVQLRKDLGAELPPIPLDPDALRQALLNLILNALDAMPEGGTLRLTTSTRRYRSRRAVEVAVADTGTGIPEEIIEKIFDPFFTTRGAGGTGLGLSIVLQIVKEHGGRITVRNRAQGGATFRISFRVPEEPVAEDDEAEREERAKGGRGERAERNEKVEKAERAERVERVEKTEKVERAEKVEADRGTAG</sequence>
<evidence type="ECO:0000313" key="13">
    <source>
        <dbReference type="Proteomes" id="UP000748308"/>
    </source>
</evidence>
<dbReference type="InterPro" id="IPR000014">
    <property type="entry name" value="PAS"/>
</dbReference>
<accession>A0A938BMK1</accession>
<dbReference type="SUPFAM" id="SSF47384">
    <property type="entry name" value="Homodimeric domain of signal transducing histidine kinase"/>
    <property type="match status" value="1"/>
</dbReference>
<feature type="domain" description="PAS" evidence="11">
    <location>
        <begin position="11"/>
        <end position="57"/>
    </location>
</feature>
<dbReference type="Gene3D" id="3.30.565.10">
    <property type="entry name" value="Histidine kinase-like ATPase, C-terminal domain"/>
    <property type="match status" value="1"/>
</dbReference>
<keyword evidence="3" id="KW-0597">Phosphoprotein</keyword>
<organism evidence="12 13">
    <name type="scientific">Eiseniibacteriota bacterium</name>
    <dbReference type="NCBI Taxonomy" id="2212470"/>
    <lineage>
        <taxon>Bacteria</taxon>
        <taxon>Candidatus Eiseniibacteriota</taxon>
    </lineage>
</organism>
<dbReference type="PANTHER" id="PTHR43065:SF10">
    <property type="entry name" value="PEROXIDE STRESS-ACTIVATED HISTIDINE KINASE MAK3"/>
    <property type="match status" value="1"/>
</dbReference>
<dbReference type="Proteomes" id="UP000748308">
    <property type="component" value="Unassembled WGS sequence"/>
</dbReference>
<keyword evidence="7" id="KW-0067">ATP-binding</keyword>
<dbReference type="InterPro" id="IPR004358">
    <property type="entry name" value="Sig_transdc_His_kin-like_C"/>
</dbReference>
<dbReference type="PRINTS" id="PR00344">
    <property type="entry name" value="BCTRLSENSOR"/>
</dbReference>
<dbReference type="Pfam" id="PF00512">
    <property type="entry name" value="HisKA"/>
    <property type="match status" value="1"/>
</dbReference>
<evidence type="ECO:0000256" key="2">
    <source>
        <dbReference type="ARBA" id="ARBA00012438"/>
    </source>
</evidence>
<evidence type="ECO:0000313" key="12">
    <source>
        <dbReference type="EMBL" id="MBM3318104.1"/>
    </source>
</evidence>
<dbReference type="SMART" id="SM00387">
    <property type="entry name" value="HATPase_c"/>
    <property type="match status" value="1"/>
</dbReference>
<dbReference type="SUPFAM" id="SSF55785">
    <property type="entry name" value="PYP-like sensor domain (PAS domain)"/>
    <property type="match status" value="1"/>
</dbReference>
<comment type="caution">
    <text evidence="12">The sequence shown here is derived from an EMBL/GenBank/DDBJ whole genome shotgun (WGS) entry which is preliminary data.</text>
</comment>
<dbReference type="GO" id="GO:0005524">
    <property type="term" value="F:ATP binding"/>
    <property type="evidence" value="ECO:0007669"/>
    <property type="project" value="UniProtKB-KW"/>
</dbReference>
<evidence type="ECO:0000256" key="4">
    <source>
        <dbReference type="ARBA" id="ARBA00022679"/>
    </source>
</evidence>
<evidence type="ECO:0000256" key="3">
    <source>
        <dbReference type="ARBA" id="ARBA00022553"/>
    </source>
</evidence>
<evidence type="ECO:0000256" key="1">
    <source>
        <dbReference type="ARBA" id="ARBA00000085"/>
    </source>
</evidence>
<dbReference type="Gene3D" id="1.10.287.130">
    <property type="match status" value="1"/>
</dbReference>
<protein>
    <recommendedName>
        <fullName evidence="2">histidine kinase</fullName>
        <ecNumber evidence="2">2.7.13.3</ecNumber>
    </recommendedName>
</protein>
<proteinExistence type="predicted"/>
<dbReference type="Pfam" id="PF00989">
    <property type="entry name" value="PAS"/>
    <property type="match status" value="1"/>
</dbReference>